<reference evidence="1 2" key="2">
    <citation type="submission" date="2014-09" db="EMBL/GenBank/DDBJ databases">
        <authorList>
            <consortium name="NBRP consortium"/>
            <person name="Sawabe T."/>
            <person name="Meirelles P."/>
            <person name="Nakanishi M."/>
            <person name="Sayaka M."/>
            <person name="Hattori M."/>
            <person name="Ohkuma M."/>
        </authorList>
    </citation>
    <scope>NUCLEOTIDE SEQUENCE [LARGE SCALE GENOMIC DNA]</scope>
    <source>
        <strain evidence="2">JCM19235</strain>
    </source>
</reference>
<evidence type="ECO:0000313" key="2">
    <source>
        <dbReference type="Proteomes" id="UP000029228"/>
    </source>
</evidence>
<evidence type="ECO:0000313" key="1">
    <source>
        <dbReference type="EMBL" id="GAL23015.1"/>
    </source>
</evidence>
<protein>
    <submittedName>
        <fullName evidence="1">Uncharacterized protein</fullName>
    </submittedName>
</protein>
<organism evidence="1 2">
    <name type="scientific">Vibrio maritimus</name>
    <dbReference type="NCBI Taxonomy" id="990268"/>
    <lineage>
        <taxon>Bacteria</taxon>
        <taxon>Pseudomonadati</taxon>
        <taxon>Pseudomonadota</taxon>
        <taxon>Gammaproteobacteria</taxon>
        <taxon>Vibrionales</taxon>
        <taxon>Vibrionaceae</taxon>
        <taxon>Vibrio</taxon>
    </lineage>
</organism>
<dbReference type="Proteomes" id="UP000029228">
    <property type="component" value="Unassembled WGS sequence"/>
</dbReference>
<sequence length="85" mass="9354">MSFETMTVGELKEALNNFSDDTPVVATACYGDRSRTMQAFSICDPQSGYNVSKTGYSDTGYRVSDRVDDEDELKGVLVLNAELLD</sequence>
<accession>A0A090S5P9</accession>
<proteinExistence type="predicted"/>
<reference evidence="1 2" key="1">
    <citation type="submission" date="2014-09" db="EMBL/GenBank/DDBJ databases">
        <title>Vibrio maritimus JCM 19235. (C45) whole genome shotgun sequence.</title>
        <authorList>
            <person name="Sawabe T."/>
            <person name="Meirelles P."/>
            <person name="Nakanishi M."/>
            <person name="Sayaka M."/>
            <person name="Hattori M."/>
            <person name="Ohkuma M."/>
        </authorList>
    </citation>
    <scope>NUCLEOTIDE SEQUENCE [LARGE SCALE GENOMIC DNA]</scope>
    <source>
        <strain evidence="2">JCM19235</strain>
    </source>
</reference>
<comment type="caution">
    <text evidence="1">The sequence shown here is derived from an EMBL/GenBank/DDBJ whole genome shotgun (WGS) entry which is preliminary data.</text>
</comment>
<dbReference type="AlphaFoldDB" id="A0A090S5P9"/>
<dbReference type="STRING" id="990268.JCM19235_1316"/>
<gene>
    <name evidence="1" type="ORF">JCM19235_1316</name>
</gene>
<keyword evidence="2" id="KW-1185">Reference proteome</keyword>
<name>A0A090S5P9_9VIBR</name>
<dbReference type="EMBL" id="BBMR01000017">
    <property type="protein sequence ID" value="GAL23015.1"/>
    <property type="molecule type" value="Genomic_DNA"/>
</dbReference>